<evidence type="ECO:0000313" key="3">
    <source>
        <dbReference type="EMBL" id="KAK6992451.1"/>
    </source>
</evidence>
<sequence>MSTELDSTYGAWLISLVLETFLYGMGVLQSWNYFAARPTDIAPVKATVLVVLVLETVQVVFFFLSSYSRFVQRFGKIQTDLIWQVPFDITHAPTPRRISFRFLRANINSIFVSSSNRTNSVMDLLIYDAINRGLLTALSSAVNMILFLALPDTLWFFLGLAPSSKLYMNSMLATLNRRQHIRNAIAYNDQGWNSMPMGSLTTSPGPKGIQAIAAIEFAETPSVNISDKEGEFPACV</sequence>
<dbReference type="InterPro" id="IPR045339">
    <property type="entry name" value="DUF6534"/>
</dbReference>
<dbReference type="PANTHER" id="PTHR40465:SF1">
    <property type="entry name" value="DUF6534 DOMAIN-CONTAINING PROTEIN"/>
    <property type="match status" value="1"/>
</dbReference>
<dbReference type="PANTHER" id="PTHR40465">
    <property type="entry name" value="CHROMOSOME 1, WHOLE GENOME SHOTGUN SEQUENCE"/>
    <property type="match status" value="1"/>
</dbReference>
<accession>A0AAV9ZV74</accession>
<keyword evidence="1" id="KW-1133">Transmembrane helix</keyword>
<dbReference type="EMBL" id="JAWWNJ010000110">
    <property type="protein sequence ID" value="KAK6992451.1"/>
    <property type="molecule type" value="Genomic_DNA"/>
</dbReference>
<name>A0AAV9ZV74_9AGAR</name>
<comment type="caution">
    <text evidence="3">The sequence shown here is derived from an EMBL/GenBank/DDBJ whole genome shotgun (WGS) entry which is preliminary data.</text>
</comment>
<feature type="domain" description="DUF6534" evidence="2">
    <location>
        <begin position="116"/>
        <end position="180"/>
    </location>
</feature>
<keyword evidence="4" id="KW-1185">Reference proteome</keyword>
<dbReference type="Pfam" id="PF20152">
    <property type="entry name" value="DUF6534"/>
    <property type="match status" value="1"/>
</dbReference>
<evidence type="ECO:0000313" key="4">
    <source>
        <dbReference type="Proteomes" id="UP001362999"/>
    </source>
</evidence>
<proteinExistence type="predicted"/>
<evidence type="ECO:0000256" key="1">
    <source>
        <dbReference type="SAM" id="Phobius"/>
    </source>
</evidence>
<protein>
    <recommendedName>
        <fullName evidence="2">DUF6534 domain-containing protein</fullName>
    </recommendedName>
</protein>
<dbReference type="Proteomes" id="UP001362999">
    <property type="component" value="Unassembled WGS sequence"/>
</dbReference>
<dbReference type="AlphaFoldDB" id="A0AAV9ZV74"/>
<feature type="transmembrane region" description="Helical" evidence="1">
    <location>
        <begin position="141"/>
        <end position="161"/>
    </location>
</feature>
<evidence type="ECO:0000259" key="2">
    <source>
        <dbReference type="Pfam" id="PF20152"/>
    </source>
</evidence>
<keyword evidence="1" id="KW-0812">Transmembrane</keyword>
<organism evidence="3 4">
    <name type="scientific">Favolaschia claudopus</name>
    <dbReference type="NCBI Taxonomy" id="2862362"/>
    <lineage>
        <taxon>Eukaryota</taxon>
        <taxon>Fungi</taxon>
        <taxon>Dikarya</taxon>
        <taxon>Basidiomycota</taxon>
        <taxon>Agaricomycotina</taxon>
        <taxon>Agaricomycetes</taxon>
        <taxon>Agaricomycetidae</taxon>
        <taxon>Agaricales</taxon>
        <taxon>Marasmiineae</taxon>
        <taxon>Mycenaceae</taxon>
        <taxon>Favolaschia</taxon>
    </lineage>
</organism>
<keyword evidence="1" id="KW-0472">Membrane</keyword>
<reference evidence="3 4" key="1">
    <citation type="journal article" date="2024" name="J Genomics">
        <title>Draft genome sequencing and assembly of Favolaschia claudopus CIRM-BRFM 2984 isolated from oak limbs.</title>
        <authorList>
            <person name="Navarro D."/>
            <person name="Drula E."/>
            <person name="Chaduli D."/>
            <person name="Cazenave R."/>
            <person name="Ahrendt S."/>
            <person name="Wang J."/>
            <person name="Lipzen A."/>
            <person name="Daum C."/>
            <person name="Barry K."/>
            <person name="Grigoriev I.V."/>
            <person name="Favel A."/>
            <person name="Rosso M.N."/>
            <person name="Martin F."/>
        </authorList>
    </citation>
    <scope>NUCLEOTIDE SEQUENCE [LARGE SCALE GENOMIC DNA]</scope>
    <source>
        <strain evidence="3 4">CIRM-BRFM 2984</strain>
    </source>
</reference>
<feature type="transmembrane region" description="Helical" evidence="1">
    <location>
        <begin position="12"/>
        <end position="34"/>
    </location>
</feature>
<feature type="transmembrane region" description="Helical" evidence="1">
    <location>
        <begin position="46"/>
        <end position="64"/>
    </location>
</feature>
<gene>
    <name evidence="3" type="ORF">R3P38DRAFT_2802596</name>
</gene>